<dbReference type="InterPro" id="IPR050509">
    <property type="entry name" value="CoA-transferase_III"/>
</dbReference>
<evidence type="ECO:0000313" key="1">
    <source>
        <dbReference type="EMBL" id="WYK19598.1"/>
    </source>
</evidence>
<organism evidence="1 2">
    <name type="scientific">Roseovarius rhodophyticola</name>
    <dbReference type="NCBI Taxonomy" id="3080827"/>
    <lineage>
        <taxon>Bacteria</taxon>
        <taxon>Pseudomonadati</taxon>
        <taxon>Pseudomonadota</taxon>
        <taxon>Alphaproteobacteria</taxon>
        <taxon>Rhodobacterales</taxon>
        <taxon>Roseobacteraceae</taxon>
        <taxon>Roseovarius</taxon>
    </lineage>
</organism>
<dbReference type="Proteomes" id="UP001281305">
    <property type="component" value="Chromosome"/>
</dbReference>
<dbReference type="PANTHER" id="PTHR48228:SF5">
    <property type="entry name" value="ALPHA-METHYLACYL-COA RACEMASE"/>
    <property type="match status" value="1"/>
</dbReference>
<dbReference type="RefSeq" id="WP_317056300.1">
    <property type="nucleotide sequence ID" value="NZ_CP146606.1"/>
</dbReference>
<proteinExistence type="predicted"/>
<protein>
    <submittedName>
        <fullName evidence="1">CaiB/BaiF CoA-transferase family protein</fullName>
    </submittedName>
</protein>
<dbReference type="Pfam" id="PF02515">
    <property type="entry name" value="CoA_transf_3"/>
    <property type="match status" value="1"/>
</dbReference>
<keyword evidence="2" id="KW-1185">Reference proteome</keyword>
<dbReference type="SUPFAM" id="SSF89796">
    <property type="entry name" value="CoA-transferase family III (CaiB/BaiF)"/>
    <property type="match status" value="1"/>
</dbReference>
<dbReference type="Gene3D" id="3.40.50.10540">
    <property type="entry name" value="Crotonobetainyl-coa:carnitine coa-transferase, domain 1"/>
    <property type="match status" value="1"/>
</dbReference>
<dbReference type="InterPro" id="IPR044855">
    <property type="entry name" value="CoA-Trfase_III_dom3_sf"/>
</dbReference>
<dbReference type="Gene3D" id="3.30.1540.10">
    <property type="entry name" value="formyl-coa transferase, domain 3"/>
    <property type="match status" value="1"/>
</dbReference>
<dbReference type="InterPro" id="IPR003673">
    <property type="entry name" value="CoA-Trfase_fam_III"/>
</dbReference>
<reference evidence="1 2" key="1">
    <citation type="submission" date="2024-02" db="EMBL/GenBank/DDBJ databases">
        <title>Roseovarius strain W115 nov., isolated from a marine algae.</title>
        <authorList>
            <person name="Lee M.W."/>
            <person name="Lee J.K."/>
            <person name="Kim J.M."/>
            <person name="Choi D.G."/>
            <person name="Baek J.H."/>
            <person name="Bayburt H."/>
            <person name="Jung J.J."/>
            <person name="Han D.M."/>
            <person name="Jeon C.O."/>
        </authorList>
    </citation>
    <scope>NUCLEOTIDE SEQUENCE [LARGE SCALE GENOMIC DNA]</scope>
    <source>
        <strain evidence="1 2">W115</strain>
    </source>
</reference>
<name>A0ABZ2TN57_9RHOB</name>
<dbReference type="EMBL" id="CP146606">
    <property type="protein sequence ID" value="WYK19598.1"/>
    <property type="molecule type" value="Genomic_DNA"/>
</dbReference>
<accession>A0ABZ2TN57</accession>
<dbReference type="InterPro" id="IPR023606">
    <property type="entry name" value="CoA-Trfase_III_dom_1_sf"/>
</dbReference>
<gene>
    <name evidence="1" type="ORF">RZS32_006995</name>
</gene>
<evidence type="ECO:0000313" key="2">
    <source>
        <dbReference type="Proteomes" id="UP001281305"/>
    </source>
</evidence>
<sequence>MLSGIKVVEFEGLGPGPFAAMMLADLGADVTVIQRPGPANPTMGEHNMLDRGKRAVVLDLKSPKGFAAANALVNDAGALIEGLRPGVMERLGLGPEAFTTTNPKLVYGRMTGWGQDGPRAHTAGHDYNYIATSGALWYASTPGDVPLTPPTIVGDIGGGALYLVAGILAGILNATRTGQGTVVDAAIVDGSAHMMALFMAMAGGGNVSKTRGRSLLDGPPWGRVYPCADGAYLSVQCLEPQFYAIFLDQMGLRDEPDFADQYDRAQWPNQTARLAEIFAGQPVSHWAALFAGTDACVAPVLDPWSAMDEPHMATRAVWSEGQGILQPAPAPRFGGIAPQPASIPERGADTETVLQDLKTRGLL</sequence>
<dbReference type="PANTHER" id="PTHR48228">
    <property type="entry name" value="SUCCINYL-COA--D-CITRAMALATE COA-TRANSFERASE"/>
    <property type="match status" value="1"/>
</dbReference>